<organism evidence="16 17">
    <name type="scientific">Ziziphus jujuba</name>
    <name type="common">Chinese jujube</name>
    <name type="synonym">Ziziphus sativa</name>
    <dbReference type="NCBI Taxonomy" id="326968"/>
    <lineage>
        <taxon>Eukaryota</taxon>
        <taxon>Viridiplantae</taxon>
        <taxon>Streptophyta</taxon>
        <taxon>Embryophyta</taxon>
        <taxon>Tracheophyta</taxon>
        <taxon>Spermatophyta</taxon>
        <taxon>Magnoliopsida</taxon>
        <taxon>eudicotyledons</taxon>
        <taxon>Gunneridae</taxon>
        <taxon>Pentapetalae</taxon>
        <taxon>rosids</taxon>
        <taxon>fabids</taxon>
        <taxon>Rosales</taxon>
        <taxon>Rhamnaceae</taxon>
        <taxon>Paliureae</taxon>
        <taxon>Ziziphus</taxon>
    </lineage>
</organism>
<feature type="transmembrane region" description="Helical" evidence="13">
    <location>
        <begin position="247"/>
        <end position="268"/>
    </location>
</feature>
<dbReference type="FunCoup" id="A0A6P3ZHD9">
    <property type="interactions" value="35"/>
</dbReference>
<feature type="transmembrane region" description="Helical" evidence="13">
    <location>
        <begin position="280"/>
        <end position="305"/>
    </location>
</feature>
<comment type="similarity">
    <text evidence="2 13">Belongs to the potassium channel family. Plant (TC 1.A.1.4) subfamily.</text>
</comment>
<evidence type="ECO:0000313" key="16">
    <source>
        <dbReference type="Proteomes" id="UP001652623"/>
    </source>
</evidence>
<feature type="transmembrane region" description="Helical" evidence="13">
    <location>
        <begin position="203"/>
        <end position="226"/>
    </location>
</feature>
<evidence type="ECO:0000256" key="12">
    <source>
        <dbReference type="ARBA" id="ARBA00023303"/>
    </source>
</evidence>
<evidence type="ECO:0000256" key="13">
    <source>
        <dbReference type="RuleBase" id="RU369015"/>
    </source>
</evidence>
<keyword evidence="9 13" id="KW-1133">Transmembrane helix</keyword>
<dbReference type="SMR" id="A0A6P3ZHD9"/>
<dbReference type="Gene3D" id="1.10.287.70">
    <property type="match status" value="1"/>
</dbReference>
<feature type="transmembrane region" description="Helical" evidence="13">
    <location>
        <begin position="62"/>
        <end position="79"/>
    </location>
</feature>
<dbReference type="CDD" id="cd00038">
    <property type="entry name" value="CAP_ED"/>
    <property type="match status" value="1"/>
</dbReference>
<dbReference type="GeneID" id="107411152"/>
<dbReference type="SUPFAM" id="SSF51206">
    <property type="entry name" value="cAMP-binding domain-like"/>
    <property type="match status" value="1"/>
</dbReference>
<dbReference type="SUPFAM" id="SSF81324">
    <property type="entry name" value="Voltage-gated potassium channels"/>
    <property type="match status" value="1"/>
</dbReference>
<protein>
    <recommendedName>
        <fullName evidence="13">Potassium channel</fullName>
    </recommendedName>
</protein>
<dbReference type="InterPro" id="IPR045319">
    <property type="entry name" value="KAT/AKT"/>
</dbReference>
<comment type="function">
    <text evidence="13">Potassium channel.</text>
</comment>
<dbReference type="GO" id="GO:0034702">
    <property type="term" value="C:monoatomic ion channel complex"/>
    <property type="evidence" value="ECO:0007669"/>
    <property type="project" value="UniProtKB-KW"/>
</dbReference>
<evidence type="ECO:0000256" key="9">
    <source>
        <dbReference type="ARBA" id="ARBA00022989"/>
    </source>
</evidence>
<dbReference type="RefSeq" id="XP_015874169.2">
    <property type="nucleotide sequence ID" value="XM_016018683.4"/>
</dbReference>
<sequence length="634" mass="73071">MSTTMSWSETRSPLPLLFRRRSSGEVKNLASVSSSLLPAFGTVIDGHLQLKKYVIAPYDRRYRLWQTFLVVLVVYSAWASPFELAFKKVATGSLLPVDLTVDAFFAIDIILTFFVAYLDKSTYLLIDDHKKIAIRYLTRIWFPMDVASTLPFQLIYRIFTGNNHEGEVFGFLNMLRLWRLRRVSQLFTRLEKDTRFSYFWTRYIKLICVTLFAVHTAGCFYYWLAIHHKAQEDTWIGSQIHDFKHESIWLGYTYSIYWSIVTLTTVGYGDLHAVNTGEKVFNMIYMLFNIGLTAYLIGNMTNLIVHSAVRTFAMRDAINEILRYASKNRLPEGLKEQMLAHLQLKFKTAELKQEEVLEDLPKAIRSSIAHHLFHGTVEKSYLFKGVSEDLVAQVVSEMKAEYFPPKVDIILQNEVPTDFYILVSGAVDVLVYKNGTEQLLSKQGASELAGEIAVLFNIPQPFTVRTKRLSQVIRMSHQQFKQIMQPYSEDGKILISNFIEYVRGLKKEMLEEIPFLSELLGDQNIQHEESNEDQHHHETTSYHRDANIEGIDNNSDPLPTTLPVRVIIHGHDPNKNTTEVDQTGKLVHLPNSIEDLFILAEKKFGKRGSKILMSDCSQVEELNALREKDHLFIF</sequence>
<dbReference type="PROSITE" id="PS50042">
    <property type="entry name" value="CNMP_BINDING_3"/>
    <property type="match status" value="1"/>
</dbReference>
<gene>
    <name evidence="17" type="primary">LOC107411152</name>
</gene>
<dbReference type="InterPro" id="IPR014710">
    <property type="entry name" value="RmlC-like_jellyroll"/>
</dbReference>
<dbReference type="PROSITE" id="PS51490">
    <property type="entry name" value="KHA"/>
    <property type="match status" value="1"/>
</dbReference>
<keyword evidence="6 13" id="KW-0631">Potassium channel</keyword>
<feature type="transmembrane region" description="Helical" evidence="13">
    <location>
        <begin position="140"/>
        <end position="159"/>
    </location>
</feature>
<keyword evidence="5 13" id="KW-0812">Transmembrane</keyword>
<dbReference type="AlphaFoldDB" id="A0A6P3ZHD9"/>
<keyword evidence="12 13" id="KW-0407">Ion channel</keyword>
<comment type="domain">
    <text evidence="13">The segment S4 is probably the voltage-sensor and is characterized by a series of positively charged amino acids. The pore-forming region H5 is enclosed by the transmembrane segments S5 and S6 in the Shaker-type (1P/6TM) and contains the GYGD signature motif which seems to be involved in potassium selectivity.</text>
</comment>
<dbReference type="GO" id="GO:0005249">
    <property type="term" value="F:voltage-gated potassium channel activity"/>
    <property type="evidence" value="ECO:0007669"/>
    <property type="project" value="UniProtKB-UniRule"/>
</dbReference>
<evidence type="ECO:0000256" key="10">
    <source>
        <dbReference type="ARBA" id="ARBA00023065"/>
    </source>
</evidence>
<dbReference type="InParanoid" id="A0A6P3ZHD9"/>
<dbReference type="Pfam" id="PF11834">
    <property type="entry name" value="KHA"/>
    <property type="match status" value="1"/>
</dbReference>
<dbReference type="InterPro" id="IPR018490">
    <property type="entry name" value="cNMP-bd_dom_sf"/>
</dbReference>
<comment type="domain">
    <text evidence="13">The KHA domain (rich in hydrophobic and acidic residues) present in the C-terminal part is likely to be important for tetramerization.</text>
</comment>
<evidence type="ECO:0000256" key="1">
    <source>
        <dbReference type="ARBA" id="ARBA00004141"/>
    </source>
</evidence>
<name>A0A6P3ZHD9_ZIZJJ</name>
<evidence type="ECO:0000256" key="3">
    <source>
        <dbReference type="ARBA" id="ARBA00022448"/>
    </source>
</evidence>
<evidence type="ECO:0000256" key="4">
    <source>
        <dbReference type="ARBA" id="ARBA00022538"/>
    </source>
</evidence>
<dbReference type="SMART" id="SM00100">
    <property type="entry name" value="cNMP"/>
    <property type="match status" value="1"/>
</dbReference>
<accession>A0A6P3ZHD9</accession>
<keyword evidence="16" id="KW-1185">Reference proteome</keyword>
<reference evidence="17" key="1">
    <citation type="submission" date="2025-08" db="UniProtKB">
        <authorList>
            <consortium name="RefSeq"/>
        </authorList>
    </citation>
    <scope>IDENTIFICATION</scope>
    <source>
        <tissue evidence="17">Seedling</tissue>
    </source>
</reference>
<dbReference type="Proteomes" id="UP001652623">
    <property type="component" value="Chromosome 5"/>
</dbReference>
<evidence type="ECO:0000313" key="17">
    <source>
        <dbReference type="RefSeq" id="XP_015874169.2"/>
    </source>
</evidence>
<evidence type="ECO:0000256" key="2">
    <source>
        <dbReference type="ARBA" id="ARBA00007929"/>
    </source>
</evidence>
<keyword evidence="3 13" id="KW-0813">Transport</keyword>
<feature type="domain" description="Cyclic nucleotide-binding" evidence="14">
    <location>
        <begin position="382"/>
        <end position="501"/>
    </location>
</feature>
<evidence type="ECO:0000256" key="8">
    <source>
        <dbReference type="ARBA" id="ARBA00022958"/>
    </source>
</evidence>
<evidence type="ECO:0000259" key="15">
    <source>
        <dbReference type="PROSITE" id="PS51490"/>
    </source>
</evidence>
<evidence type="ECO:0000256" key="6">
    <source>
        <dbReference type="ARBA" id="ARBA00022826"/>
    </source>
</evidence>
<proteinExistence type="inferred from homology"/>
<dbReference type="InterPro" id="IPR005821">
    <property type="entry name" value="Ion_trans_dom"/>
</dbReference>
<comment type="subunit">
    <text evidence="13">The potassium channel is composed of a homo- or heterotetrameric complex of pore-forming subunits.</text>
</comment>
<dbReference type="InterPro" id="IPR003938">
    <property type="entry name" value="K_chnl_volt-dep_EAG/ELK/ERG"/>
</dbReference>
<dbReference type="KEGG" id="zju:107411152"/>
<dbReference type="InterPro" id="IPR000595">
    <property type="entry name" value="cNMP-bd_dom"/>
</dbReference>
<dbReference type="InterPro" id="IPR021789">
    <property type="entry name" value="KHA_dom"/>
</dbReference>
<evidence type="ECO:0000259" key="14">
    <source>
        <dbReference type="PROSITE" id="PS50042"/>
    </source>
</evidence>
<keyword evidence="10 13" id="KW-0406">Ion transport</keyword>
<keyword evidence="8 13" id="KW-0630">Potassium</keyword>
<feature type="transmembrane region" description="Helical" evidence="13">
    <location>
        <begin position="99"/>
        <end position="119"/>
    </location>
</feature>
<dbReference type="PANTHER" id="PTHR45743">
    <property type="entry name" value="POTASSIUM CHANNEL AKT1"/>
    <property type="match status" value="1"/>
</dbReference>
<dbReference type="Pfam" id="PF00520">
    <property type="entry name" value="Ion_trans"/>
    <property type="match status" value="1"/>
</dbReference>
<dbReference type="Pfam" id="PF00027">
    <property type="entry name" value="cNMP_binding"/>
    <property type="match status" value="1"/>
</dbReference>
<dbReference type="PANTHER" id="PTHR45743:SF27">
    <property type="entry name" value="POTASSIUM CHANNEL KAT3"/>
    <property type="match status" value="1"/>
</dbReference>
<dbReference type="Gene3D" id="2.60.120.10">
    <property type="entry name" value="Jelly Rolls"/>
    <property type="match status" value="1"/>
</dbReference>
<evidence type="ECO:0000256" key="7">
    <source>
        <dbReference type="ARBA" id="ARBA00022882"/>
    </source>
</evidence>
<evidence type="ECO:0000256" key="11">
    <source>
        <dbReference type="ARBA" id="ARBA00023136"/>
    </source>
</evidence>
<keyword evidence="7 13" id="KW-0851">Voltage-gated channel</keyword>
<keyword evidence="11 13" id="KW-0472">Membrane</keyword>
<dbReference type="PRINTS" id="PR01463">
    <property type="entry name" value="EAGCHANLFMLY"/>
</dbReference>
<evidence type="ECO:0000256" key="5">
    <source>
        <dbReference type="ARBA" id="ARBA00022692"/>
    </source>
</evidence>
<comment type="subcellular location">
    <subcellularLocation>
        <location evidence="1 13">Membrane</location>
        <topology evidence="1 13">Multi-pass membrane protein</topology>
    </subcellularLocation>
</comment>
<feature type="domain" description="KHA" evidence="15">
    <location>
        <begin position="565"/>
        <end position="634"/>
    </location>
</feature>
<keyword evidence="4 13" id="KW-0633">Potassium transport</keyword>